<dbReference type="InterPro" id="IPR057326">
    <property type="entry name" value="KR_dom"/>
</dbReference>
<dbReference type="Gene3D" id="3.40.50.720">
    <property type="entry name" value="NAD(P)-binding Rossmann-like Domain"/>
    <property type="match status" value="1"/>
</dbReference>
<dbReference type="SMART" id="SM00822">
    <property type="entry name" value="PKS_KR"/>
    <property type="match status" value="1"/>
</dbReference>
<proteinExistence type="inferred from homology"/>
<feature type="domain" description="Ketoreductase" evidence="5">
    <location>
        <begin position="6"/>
        <end position="177"/>
    </location>
</feature>
<dbReference type="Proteomes" id="UP000663853">
    <property type="component" value="Unassembled WGS sequence"/>
</dbReference>
<name>A0A8H3AEQ3_9AGAM</name>
<sequence>MPTFPLVVLVTGSSLGGIGYSLCEAFASRGCTVYATSRRLESMSSLDHPSIRCLEMDVTSDSSVKECIEQVIGEVGRLDFAVANAGIPCYGPVLDVSIEDARKAMDTNVLGVLRLAQAVFPHMASRKRGTFVTIGSVAGCTSAPWAGLYSASKAAAHTLTEALQMEAQALSPDIHVMLVIAAEVRSRFVINSTFQLPKDSLFKSYAPGITACIEFGKGDYIMSTSQFADKVASVALRKRGPPRTFLYGSYTLFFKLLRWLPKWVVNWFTWKLLARTE</sequence>
<dbReference type="InterPro" id="IPR036291">
    <property type="entry name" value="NAD(P)-bd_dom_sf"/>
</dbReference>
<evidence type="ECO:0000259" key="5">
    <source>
        <dbReference type="SMART" id="SM00822"/>
    </source>
</evidence>
<dbReference type="InterPro" id="IPR020904">
    <property type="entry name" value="Sc_DH/Rdtase_CS"/>
</dbReference>
<evidence type="ECO:0000313" key="6">
    <source>
        <dbReference type="EMBL" id="CAE6414379.1"/>
    </source>
</evidence>
<dbReference type="GO" id="GO:0016491">
    <property type="term" value="F:oxidoreductase activity"/>
    <property type="evidence" value="ECO:0007669"/>
    <property type="project" value="UniProtKB-KW"/>
</dbReference>
<evidence type="ECO:0000313" key="7">
    <source>
        <dbReference type="Proteomes" id="UP000663853"/>
    </source>
</evidence>
<dbReference type="PROSITE" id="PS00061">
    <property type="entry name" value="ADH_SHORT"/>
    <property type="match status" value="1"/>
</dbReference>
<dbReference type="PRINTS" id="PR00081">
    <property type="entry name" value="GDHRDH"/>
</dbReference>
<reference evidence="6" key="1">
    <citation type="submission" date="2021-01" db="EMBL/GenBank/DDBJ databases">
        <authorList>
            <person name="Kaushik A."/>
        </authorList>
    </citation>
    <scope>NUCLEOTIDE SEQUENCE</scope>
    <source>
        <strain evidence="6">AG6-10EEA</strain>
    </source>
</reference>
<protein>
    <recommendedName>
        <fullName evidence="5">Ketoreductase domain-containing protein</fullName>
    </recommendedName>
</protein>
<dbReference type="AlphaFoldDB" id="A0A8H3AEQ3"/>
<keyword evidence="3" id="KW-0560">Oxidoreductase</keyword>
<dbReference type="InterPro" id="IPR002347">
    <property type="entry name" value="SDR_fam"/>
</dbReference>
<organism evidence="6 7">
    <name type="scientific">Rhizoctonia solani</name>
    <dbReference type="NCBI Taxonomy" id="456999"/>
    <lineage>
        <taxon>Eukaryota</taxon>
        <taxon>Fungi</taxon>
        <taxon>Dikarya</taxon>
        <taxon>Basidiomycota</taxon>
        <taxon>Agaricomycotina</taxon>
        <taxon>Agaricomycetes</taxon>
        <taxon>Cantharellales</taxon>
        <taxon>Ceratobasidiaceae</taxon>
        <taxon>Rhizoctonia</taxon>
    </lineage>
</organism>
<dbReference type="EMBL" id="CAJMXA010000069">
    <property type="protein sequence ID" value="CAE6414379.1"/>
    <property type="molecule type" value="Genomic_DNA"/>
</dbReference>
<dbReference type="Pfam" id="PF00106">
    <property type="entry name" value="adh_short"/>
    <property type="match status" value="1"/>
</dbReference>
<keyword evidence="2" id="KW-0521">NADP</keyword>
<evidence type="ECO:0000256" key="3">
    <source>
        <dbReference type="ARBA" id="ARBA00023002"/>
    </source>
</evidence>
<dbReference type="PANTHER" id="PTHR44169:SF6">
    <property type="entry name" value="NADPH-DEPENDENT 1-ACYLDIHYDROXYACETONE PHOSPHATE REDUCTASE"/>
    <property type="match status" value="1"/>
</dbReference>
<evidence type="ECO:0000256" key="1">
    <source>
        <dbReference type="ARBA" id="ARBA00006484"/>
    </source>
</evidence>
<dbReference type="CDD" id="cd05374">
    <property type="entry name" value="17beta-HSD-like_SDR_c"/>
    <property type="match status" value="1"/>
</dbReference>
<dbReference type="PANTHER" id="PTHR44169">
    <property type="entry name" value="NADPH-DEPENDENT 1-ACYLDIHYDROXYACETONE PHOSPHATE REDUCTASE"/>
    <property type="match status" value="1"/>
</dbReference>
<accession>A0A8H3AEQ3</accession>
<evidence type="ECO:0000256" key="4">
    <source>
        <dbReference type="RuleBase" id="RU000363"/>
    </source>
</evidence>
<gene>
    <name evidence="6" type="ORF">RDB_LOCUS4318</name>
</gene>
<evidence type="ECO:0000256" key="2">
    <source>
        <dbReference type="ARBA" id="ARBA00022857"/>
    </source>
</evidence>
<dbReference type="GO" id="GO:0005783">
    <property type="term" value="C:endoplasmic reticulum"/>
    <property type="evidence" value="ECO:0007669"/>
    <property type="project" value="TreeGrafter"/>
</dbReference>
<dbReference type="PRINTS" id="PR00080">
    <property type="entry name" value="SDRFAMILY"/>
</dbReference>
<comment type="similarity">
    <text evidence="1 4">Belongs to the short-chain dehydrogenases/reductases (SDR) family.</text>
</comment>
<dbReference type="SUPFAM" id="SSF51735">
    <property type="entry name" value="NAD(P)-binding Rossmann-fold domains"/>
    <property type="match status" value="1"/>
</dbReference>
<comment type="caution">
    <text evidence="6">The sequence shown here is derived from an EMBL/GenBank/DDBJ whole genome shotgun (WGS) entry which is preliminary data.</text>
</comment>